<feature type="transmembrane region" description="Helical" evidence="1">
    <location>
        <begin position="21"/>
        <end position="42"/>
    </location>
</feature>
<evidence type="ECO:0000313" key="4">
    <source>
        <dbReference type="Proteomes" id="UP001380290"/>
    </source>
</evidence>
<dbReference type="PANTHER" id="PTHR23028:SF53">
    <property type="entry name" value="ACYL_TRANSF_3 DOMAIN-CONTAINING PROTEIN"/>
    <property type="match status" value="1"/>
</dbReference>
<feature type="transmembrane region" description="Helical" evidence="1">
    <location>
        <begin position="169"/>
        <end position="189"/>
    </location>
</feature>
<proteinExistence type="predicted"/>
<evidence type="ECO:0000259" key="2">
    <source>
        <dbReference type="Pfam" id="PF01757"/>
    </source>
</evidence>
<keyword evidence="1" id="KW-0472">Membrane</keyword>
<feature type="domain" description="Acyltransferase 3" evidence="2">
    <location>
        <begin position="18"/>
        <end position="343"/>
    </location>
</feature>
<feature type="transmembrane region" description="Helical" evidence="1">
    <location>
        <begin position="54"/>
        <end position="73"/>
    </location>
</feature>
<gene>
    <name evidence="3" type="ORF">V7S98_17020</name>
</gene>
<accession>A0ABU8QWC2</accession>
<dbReference type="PANTHER" id="PTHR23028">
    <property type="entry name" value="ACETYLTRANSFERASE"/>
    <property type="match status" value="1"/>
</dbReference>
<feature type="transmembrane region" description="Helical" evidence="1">
    <location>
        <begin position="227"/>
        <end position="246"/>
    </location>
</feature>
<feature type="transmembrane region" description="Helical" evidence="1">
    <location>
        <begin position="201"/>
        <end position="220"/>
    </location>
</feature>
<keyword evidence="3" id="KW-0012">Acyltransferase</keyword>
<dbReference type="Pfam" id="PF01757">
    <property type="entry name" value="Acyl_transf_3"/>
    <property type="match status" value="1"/>
</dbReference>
<feature type="transmembrane region" description="Helical" evidence="1">
    <location>
        <begin position="290"/>
        <end position="313"/>
    </location>
</feature>
<protein>
    <submittedName>
        <fullName evidence="3">Acyltransferase</fullName>
        <ecNumber evidence="3">2.3.-.-</ecNumber>
    </submittedName>
</protein>
<organism evidence="3 4">
    <name type="scientific">Pseudomonas farsensis</name>
    <dbReference type="NCBI Taxonomy" id="2745492"/>
    <lineage>
        <taxon>Bacteria</taxon>
        <taxon>Pseudomonadati</taxon>
        <taxon>Pseudomonadota</taxon>
        <taxon>Gammaproteobacteria</taxon>
        <taxon>Pseudomonadales</taxon>
        <taxon>Pseudomonadaceae</taxon>
        <taxon>Pseudomonas</taxon>
    </lineage>
</organism>
<reference evidence="3 4" key="1">
    <citation type="submission" date="2024-02" db="EMBL/GenBank/DDBJ databases">
        <title>Identification of pathogenicity and growth-promoting function of Pseudomonas putida variant.</title>
        <authorList>
            <person name="Sun J."/>
        </authorList>
    </citation>
    <scope>NUCLEOTIDE SEQUENCE [LARGE SCALE GENOMIC DNA]</scope>
    <source>
        <strain evidence="3 4">A03</strain>
    </source>
</reference>
<evidence type="ECO:0000313" key="3">
    <source>
        <dbReference type="EMBL" id="MEJ5864923.1"/>
    </source>
</evidence>
<feature type="transmembrane region" description="Helical" evidence="1">
    <location>
        <begin position="325"/>
        <end position="346"/>
    </location>
</feature>
<dbReference type="Proteomes" id="UP001380290">
    <property type="component" value="Unassembled WGS sequence"/>
</dbReference>
<keyword evidence="4" id="KW-1185">Reference proteome</keyword>
<sequence length="368" mass="40641">MSNNLTSTTDLKRTHRLEALDWLRGLLAISIMLYHFHLWQIYGLQSDSLLGRLGIYGVSMFFILSGLSMAVVYNGKMEDLNNWLTFFIKRAFRILPLLWLAVAAVTIISIFIKHESVSASKILLNITGAFGFIAPAEYLNTGAWSIGNELVYYSVTPLLILAYDRSRKLGNAVLAVCIAIGLAFSFFLLDPLIPISEQWKTYINPFNNLFLYVSGIALFYNTRKATYTPTLALIAITAGLSIFLLYPAHGDQISIVTGLSRIAFCTASLLVVYGFYSYRSQIPKLLSTPLEALGIATYGVYLLHPIVNSGITFSLKLLKVDISPYITIGISSVLSVAIALAVYRLLESPMMSLGKHLSSGPRPAPTRS</sequence>
<name>A0ABU8QWC2_9PSED</name>
<keyword evidence="3" id="KW-0808">Transferase</keyword>
<dbReference type="EMBL" id="JBBHLC010000055">
    <property type="protein sequence ID" value="MEJ5864923.1"/>
    <property type="molecule type" value="Genomic_DNA"/>
</dbReference>
<dbReference type="InterPro" id="IPR002656">
    <property type="entry name" value="Acyl_transf_3_dom"/>
</dbReference>
<dbReference type="EC" id="2.3.-.-" evidence="3"/>
<dbReference type="GO" id="GO:0016746">
    <property type="term" value="F:acyltransferase activity"/>
    <property type="evidence" value="ECO:0007669"/>
    <property type="project" value="UniProtKB-KW"/>
</dbReference>
<feature type="transmembrane region" description="Helical" evidence="1">
    <location>
        <begin position="258"/>
        <end position="278"/>
    </location>
</feature>
<evidence type="ECO:0000256" key="1">
    <source>
        <dbReference type="SAM" id="Phobius"/>
    </source>
</evidence>
<keyword evidence="1" id="KW-1133">Transmembrane helix</keyword>
<feature type="transmembrane region" description="Helical" evidence="1">
    <location>
        <begin position="94"/>
        <end position="112"/>
    </location>
</feature>
<keyword evidence="1" id="KW-0812">Transmembrane</keyword>
<dbReference type="RefSeq" id="WP_339600001.1">
    <property type="nucleotide sequence ID" value="NZ_JBBHLC010000055.1"/>
</dbReference>
<comment type="caution">
    <text evidence="3">The sequence shown here is derived from an EMBL/GenBank/DDBJ whole genome shotgun (WGS) entry which is preliminary data.</text>
</comment>
<dbReference type="InterPro" id="IPR050879">
    <property type="entry name" value="Acyltransferase_3"/>
</dbReference>